<dbReference type="PANTHER" id="PTHR22974:SF21">
    <property type="entry name" value="DUAL SPECIFICITY PROTEIN KINASE TTK"/>
    <property type="match status" value="1"/>
</dbReference>
<evidence type="ECO:0000256" key="2">
    <source>
        <dbReference type="ARBA" id="ARBA00022679"/>
    </source>
</evidence>
<dbReference type="STRING" id="1076935.U4LLJ5"/>
<dbReference type="GO" id="GO:0004674">
    <property type="term" value="F:protein serine/threonine kinase activity"/>
    <property type="evidence" value="ECO:0007669"/>
    <property type="project" value="UniProtKB-KW"/>
</dbReference>
<dbReference type="Gene3D" id="1.10.510.10">
    <property type="entry name" value="Transferase(Phosphotransferase) domain 1"/>
    <property type="match status" value="1"/>
</dbReference>
<dbReference type="GO" id="GO:0004712">
    <property type="term" value="F:protein serine/threonine/tyrosine kinase activity"/>
    <property type="evidence" value="ECO:0007669"/>
    <property type="project" value="TreeGrafter"/>
</dbReference>
<dbReference type="EMBL" id="HF935976">
    <property type="protein sequence ID" value="CCX33004.1"/>
    <property type="molecule type" value="Genomic_DNA"/>
</dbReference>
<dbReference type="Pfam" id="PF00069">
    <property type="entry name" value="Pkinase"/>
    <property type="match status" value="1"/>
</dbReference>
<dbReference type="SUPFAM" id="SSF56112">
    <property type="entry name" value="Protein kinase-like (PK-like)"/>
    <property type="match status" value="1"/>
</dbReference>
<feature type="compositionally biased region" description="Polar residues" evidence="7">
    <location>
        <begin position="225"/>
        <end position="237"/>
    </location>
</feature>
<dbReference type="InterPro" id="IPR027084">
    <property type="entry name" value="Mps1_cat"/>
</dbReference>
<evidence type="ECO:0000256" key="1">
    <source>
        <dbReference type="ARBA" id="ARBA00022527"/>
    </source>
</evidence>
<protein>
    <submittedName>
        <fullName evidence="9">Similar to Serine/threonine-protein kinase mph1 acc. no. O94235</fullName>
    </submittedName>
</protein>
<evidence type="ECO:0000256" key="7">
    <source>
        <dbReference type="SAM" id="MobiDB-lite"/>
    </source>
</evidence>
<evidence type="ECO:0000256" key="6">
    <source>
        <dbReference type="SAM" id="Coils"/>
    </source>
</evidence>
<feature type="coiled-coil region" evidence="6">
    <location>
        <begin position="934"/>
        <end position="961"/>
    </location>
</feature>
<dbReference type="FunFam" id="1.10.510.10:FF:000224">
    <property type="entry name" value="serine/threonine-protein kinase mph1 isoform X1"/>
    <property type="match status" value="1"/>
</dbReference>
<dbReference type="InterPro" id="IPR008271">
    <property type="entry name" value="Ser/Thr_kinase_AS"/>
</dbReference>
<dbReference type="FunFam" id="3.30.200.20:FF:000131">
    <property type="entry name" value="Dual specificity protein kinase TTK"/>
    <property type="match status" value="1"/>
</dbReference>
<dbReference type="Gene3D" id="3.30.200.20">
    <property type="entry name" value="Phosphorylase Kinase, domain 1"/>
    <property type="match status" value="1"/>
</dbReference>
<proteinExistence type="predicted"/>
<keyword evidence="4 9" id="KW-0418">Kinase</keyword>
<dbReference type="AlphaFoldDB" id="U4LLJ5"/>
<feature type="domain" description="Protein kinase" evidence="8">
    <location>
        <begin position="645"/>
        <end position="928"/>
    </location>
</feature>
<feature type="compositionally biased region" description="Low complexity" evidence="7">
    <location>
        <begin position="42"/>
        <end position="56"/>
    </location>
</feature>
<feature type="compositionally biased region" description="Pro residues" evidence="7">
    <location>
        <begin position="497"/>
        <end position="511"/>
    </location>
</feature>
<sequence length="980" mass="107477">MQTTMAAETELNQSPLAGLYRPNRVPQRSTPPLSTATRSRRNSPSSYNAPNAPNPSDALKSRYSISPKRLSLDHLLGSDSSSDDDSPPKEVQLSALAMALLGESTDDQDEKKEIDNEDHSGSASGRGRRSPLSQYSNSKKRITWRGSPSRSAEEEREPAYTTSKRDSPRDGSPEAPNGQEFVTPALVNRYSRRYTGTGGDTVTRSGSSGDGSDDVETKYGYTASHVRQTPAGNTYTFTGGMPTPSVHAPPTTRLRYKRIAKPAPPAITPRNWGPPIRFNRLQRNPGEEEIQQASGEGEEDNEANSPIEAVSSRKNSPRPLNSSEASPVDGYKNDSPMPDYVKRISITPPPRKSYEMDEDEDIEPVPTISRRPRRSSPVAKIPTSTSITPPPRDPYAMDQDQDPEPLVPPISKSPRRSSPVSKITARTTPPRNPHEIDVRDNPPLPTIYRQSRLVTPHPRDGNGSVGSSGISSGASGASAASAASAASWQQRTDKENMPPPPPTFRVPPPKPTDWKLGSNSTPPAQPDPESPVRNSGGNKPLVPSPMRMSPVQDLQAERAERAARTERAERVEQAPRASHASQAALGAQRVLGTKAVNAPLRPAPPPPPKMSMLHAVTATAGAAATTTQAARKSRSGTVYINGKPYRRLESIGKGGSCKVYKVTAENGKTFAMKKVTFHEQDGASTINGYKGEIDLLNRLAAEERVIRLYDSELNEEKNTLTMLMELGETDFANLLTLTLGQDSSLLNLPFLRYYWSEMLLCVQAVHSHNVIHSDLKPANFLLVRGKLKLIDFGIANAVADDTVNVHRETQVGTLNYMAPENFMQVAGNSSGQQSQPTKITKLGAPSDVWSLGCILYQMTYGRTPFWHLQGIWQKANAIKDPNYQIEYPETGIGGVKVPACLINTLKGCLTWDKDRRPTIDQLLQDGFLNPDARVEEMMERSKGVREQVKSLERALERGEVERERLWAWVREVRRGVEGGW</sequence>
<dbReference type="OrthoDB" id="20524at2759"/>
<accession>U4LLJ5</accession>
<keyword evidence="1" id="KW-0723">Serine/threonine-protein kinase</keyword>
<dbReference type="Proteomes" id="UP000018144">
    <property type="component" value="Unassembled WGS sequence"/>
</dbReference>
<gene>
    <name evidence="9" type="ORF">PCON_14029</name>
</gene>
<dbReference type="GO" id="GO:0098813">
    <property type="term" value="P:nuclear chromosome segregation"/>
    <property type="evidence" value="ECO:0007669"/>
    <property type="project" value="UniProtKB-ARBA"/>
</dbReference>
<feature type="compositionally biased region" description="Low complexity" evidence="7">
    <location>
        <begin position="375"/>
        <end position="387"/>
    </location>
</feature>
<dbReference type="PANTHER" id="PTHR22974">
    <property type="entry name" value="MIXED LINEAGE PROTEIN KINASE"/>
    <property type="match status" value="1"/>
</dbReference>
<feature type="compositionally biased region" description="Basic and acidic residues" evidence="7">
    <location>
        <begin position="109"/>
        <end position="120"/>
    </location>
</feature>
<feature type="compositionally biased region" description="Basic and acidic residues" evidence="7">
    <location>
        <begin position="555"/>
        <end position="573"/>
    </location>
</feature>
<evidence type="ECO:0000259" key="8">
    <source>
        <dbReference type="PROSITE" id="PS50011"/>
    </source>
</evidence>
<feature type="compositionally biased region" description="Polar residues" evidence="7">
    <location>
        <begin position="1"/>
        <end position="15"/>
    </location>
</feature>
<keyword evidence="3" id="KW-0547">Nucleotide-binding</keyword>
<feature type="compositionally biased region" description="Polar residues" evidence="7">
    <location>
        <begin position="26"/>
        <end position="37"/>
    </location>
</feature>
<evidence type="ECO:0000256" key="4">
    <source>
        <dbReference type="ARBA" id="ARBA00022777"/>
    </source>
</evidence>
<dbReference type="GO" id="GO:0034501">
    <property type="term" value="P:protein localization to kinetochore"/>
    <property type="evidence" value="ECO:0007669"/>
    <property type="project" value="TreeGrafter"/>
</dbReference>
<evidence type="ECO:0000256" key="3">
    <source>
        <dbReference type="ARBA" id="ARBA00022741"/>
    </source>
</evidence>
<feature type="compositionally biased region" description="Low complexity" evidence="7">
    <location>
        <begin position="409"/>
        <end position="423"/>
    </location>
</feature>
<feature type="compositionally biased region" description="Low complexity" evidence="7">
    <location>
        <begin position="465"/>
        <end position="487"/>
    </location>
</feature>
<dbReference type="eggNOG" id="KOG0596">
    <property type="taxonomic scope" value="Eukaryota"/>
</dbReference>
<keyword evidence="6" id="KW-0175">Coiled coil</keyword>
<dbReference type="InterPro" id="IPR011009">
    <property type="entry name" value="Kinase-like_dom_sf"/>
</dbReference>
<feature type="compositionally biased region" description="Polar residues" evidence="7">
    <location>
        <begin position="312"/>
        <end position="325"/>
    </location>
</feature>
<feature type="region of interest" description="Disordered" evidence="7">
    <location>
        <begin position="1"/>
        <end position="584"/>
    </location>
</feature>
<dbReference type="CDD" id="cd14131">
    <property type="entry name" value="PKc_Mps1"/>
    <property type="match status" value="1"/>
</dbReference>
<evidence type="ECO:0000313" key="9">
    <source>
        <dbReference type="EMBL" id="CCX33004.1"/>
    </source>
</evidence>
<dbReference type="PROSITE" id="PS50011">
    <property type="entry name" value="PROTEIN_KINASE_DOM"/>
    <property type="match status" value="1"/>
</dbReference>
<dbReference type="GO" id="GO:0000776">
    <property type="term" value="C:kinetochore"/>
    <property type="evidence" value="ECO:0007669"/>
    <property type="project" value="TreeGrafter"/>
</dbReference>
<dbReference type="GO" id="GO:0033316">
    <property type="term" value="P:meiotic spindle assembly checkpoint signaling"/>
    <property type="evidence" value="ECO:0007669"/>
    <property type="project" value="TreeGrafter"/>
</dbReference>
<keyword evidence="2" id="KW-0808">Transferase</keyword>
<keyword evidence="10" id="KW-1185">Reference proteome</keyword>
<reference evidence="9 10" key="1">
    <citation type="journal article" date="2013" name="PLoS Genet.">
        <title>The genome and development-dependent transcriptomes of Pyronema confluens: a window into fungal evolution.</title>
        <authorList>
            <person name="Traeger S."/>
            <person name="Altegoer F."/>
            <person name="Freitag M."/>
            <person name="Gabaldon T."/>
            <person name="Kempken F."/>
            <person name="Kumar A."/>
            <person name="Marcet-Houben M."/>
            <person name="Poggeler S."/>
            <person name="Stajich J.E."/>
            <person name="Nowrousian M."/>
        </authorList>
    </citation>
    <scope>NUCLEOTIDE SEQUENCE [LARGE SCALE GENOMIC DNA]</scope>
    <source>
        <strain evidence="10">CBS 100304</strain>
        <tissue evidence="9">Vegetative mycelium</tissue>
    </source>
</reference>
<dbReference type="GO" id="GO:0007094">
    <property type="term" value="P:mitotic spindle assembly checkpoint signaling"/>
    <property type="evidence" value="ECO:0007669"/>
    <property type="project" value="TreeGrafter"/>
</dbReference>
<dbReference type="GO" id="GO:0005524">
    <property type="term" value="F:ATP binding"/>
    <property type="evidence" value="ECO:0007669"/>
    <property type="project" value="UniProtKB-KW"/>
</dbReference>
<dbReference type="InterPro" id="IPR000719">
    <property type="entry name" value="Prot_kinase_dom"/>
</dbReference>
<evidence type="ECO:0000256" key="5">
    <source>
        <dbReference type="ARBA" id="ARBA00022840"/>
    </source>
</evidence>
<dbReference type="PROSITE" id="PS00108">
    <property type="entry name" value="PROTEIN_KINASE_ST"/>
    <property type="match status" value="1"/>
</dbReference>
<feature type="compositionally biased region" description="Basic and acidic residues" evidence="7">
    <location>
        <begin position="163"/>
        <end position="172"/>
    </location>
</feature>
<dbReference type="SMART" id="SM00220">
    <property type="entry name" value="S_TKc"/>
    <property type="match status" value="1"/>
</dbReference>
<dbReference type="GO" id="GO:0005634">
    <property type="term" value="C:nucleus"/>
    <property type="evidence" value="ECO:0007669"/>
    <property type="project" value="TreeGrafter"/>
</dbReference>
<name>U4LLJ5_PYROM</name>
<organism evidence="9 10">
    <name type="scientific">Pyronema omphalodes (strain CBS 100304)</name>
    <name type="common">Pyronema confluens</name>
    <dbReference type="NCBI Taxonomy" id="1076935"/>
    <lineage>
        <taxon>Eukaryota</taxon>
        <taxon>Fungi</taxon>
        <taxon>Dikarya</taxon>
        <taxon>Ascomycota</taxon>
        <taxon>Pezizomycotina</taxon>
        <taxon>Pezizomycetes</taxon>
        <taxon>Pezizales</taxon>
        <taxon>Pyronemataceae</taxon>
        <taxon>Pyronema</taxon>
    </lineage>
</organism>
<keyword evidence="5" id="KW-0067">ATP-binding</keyword>
<evidence type="ECO:0000313" key="10">
    <source>
        <dbReference type="Proteomes" id="UP000018144"/>
    </source>
</evidence>